<evidence type="ECO:0008006" key="5">
    <source>
        <dbReference type="Google" id="ProtNLM"/>
    </source>
</evidence>
<dbReference type="Pfam" id="PF12017">
    <property type="entry name" value="Tnp_P_element"/>
    <property type="match status" value="1"/>
</dbReference>
<proteinExistence type="predicted"/>
<name>A0A4Y2A8C0_ARAVE</name>
<dbReference type="InterPro" id="IPR021896">
    <property type="entry name" value="THAP9-like_HTH"/>
</dbReference>
<feature type="domain" description="THAP9-like helix-turn-helix" evidence="1">
    <location>
        <begin position="118"/>
        <end position="160"/>
    </location>
</feature>
<dbReference type="EMBL" id="BGPR01000007">
    <property type="protein sequence ID" value="GBL75476.1"/>
    <property type="molecule type" value="Genomic_DNA"/>
</dbReference>
<accession>A0A4Y2A8C0</accession>
<comment type="caution">
    <text evidence="3">The sequence shown here is derived from an EMBL/GenBank/DDBJ whole genome shotgun (WGS) entry which is preliminary data.</text>
</comment>
<dbReference type="OrthoDB" id="6436258at2759"/>
<dbReference type="AlphaFoldDB" id="A0A4Y2A8C0"/>
<organism evidence="3 4">
    <name type="scientific">Araneus ventricosus</name>
    <name type="common">Orbweaver spider</name>
    <name type="synonym">Epeira ventricosa</name>
    <dbReference type="NCBI Taxonomy" id="182803"/>
    <lineage>
        <taxon>Eukaryota</taxon>
        <taxon>Metazoa</taxon>
        <taxon>Ecdysozoa</taxon>
        <taxon>Arthropoda</taxon>
        <taxon>Chelicerata</taxon>
        <taxon>Arachnida</taxon>
        <taxon>Araneae</taxon>
        <taxon>Araneomorphae</taxon>
        <taxon>Entelegynae</taxon>
        <taxon>Araneoidea</taxon>
        <taxon>Araneidae</taxon>
        <taxon>Araneus</taxon>
    </lineage>
</organism>
<keyword evidence="4" id="KW-1185">Reference proteome</keyword>
<evidence type="ECO:0000313" key="3">
    <source>
        <dbReference type="EMBL" id="GBL75476.1"/>
    </source>
</evidence>
<gene>
    <name evidence="3" type="ORF">AVEN_194651_1</name>
</gene>
<reference evidence="3 4" key="1">
    <citation type="journal article" date="2019" name="Sci. Rep.">
        <title>Orb-weaving spider Araneus ventricosus genome elucidates the spidroin gene catalogue.</title>
        <authorList>
            <person name="Kono N."/>
            <person name="Nakamura H."/>
            <person name="Ohtoshi R."/>
            <person name="Moran D.A.P."/>
            <person name="Shinohara A."/>
            <person name="Yoshida Y."/>
            <person name="Fujiwara M."/>
            <person name="Mori M."/>
            <person name="Tomita M."/>
            <person name="Arakawa K."/>
        </authorList>
    </citation>
    <scope>NUCLEOTIDE SEQUENCE [LARGE SCALE GENOMIC DNA]</scope>
</reference>
<sequence>MLIYQKPPQGIAISGGVDETADFSKASDVLECDDVENDMRVLTSTPKRRPNFTEKLPDLSVSCGTLNGHEETVLDESMNIPTKVLTPKRKHNFTEHGFNSTPKTKKIKFLNGKQTSVAKNGRRYSLQDKNLALQIYLASPKAYGLIRKYFCLPSKKTLRRSLAAIDIEPGFIPSVEKALKLVASKITPLDKLCILSFDEMKIKMGLSYHKKNVIIGYENYGSESSSKLATHVLVFMVRGLCKKWKQVIGCFFFS</sequence>
<feature type="domain" description="Transposable element P transposase-like RNase H" evidence="2">
    <location>
        <begin position="168"/>
        <end position="253"/>
    </location>
</feature>
<evidence type="ECO:0000259" key="1">
    <source>
        <dbReference type="Pfam" id="PF12017"/>
    </source>
</evidence>
<protein>
    <recommendedName>
        <fullName evidence="5">Transposable element P transposase</fullName>
    </recommendedName>
</protein>
<dbReference type="Pfam" id="PF21787">
    <property type="entry name" value="TNP-like_RNaseH_N"/>
    <property type="match status" value="1"/>
</dbReference>
<evidence type="ECO:0000259" key="2">
    <source>
        <dbReference type="Pfam" id="PF21787"/>
    </source>
</evidence>
<evidence type="ECO:0000313" key="4">
    <source>
        <dbReference type="Proteomes" id="UP000499080"/>
    </source>
</evidence>
<dbReference type="InterPro" id="IPR048365">
    <property type="entry name" value="TNP-like_RNaseH_N"/>
</dbReference>
<dbReference type="Proteomes" id="UP000499080">
    <property type="component" value="Unassembled WGS sequence"/>
</dbReference>